<dbReference type="EMBL" id="SRRO01000001">
    <property type="protein sequence ID" value="TGN66980.1"/>
    <property type="molecule type" value="Genomic_DNA"/>
</dbReference>
<name>A0A4Z1CPS9_9ACTN</name>
<evidence type="ECO:0000313" key="2">
    <source>
        <dbReference type="Proteomes" id="UP000297496"/>
    </source>
</evidence>
<comment type="caution">
    <text evidence="1">The sequence shown here is derived from an EMBL/GenBank/DDBJ whole genome shotgun (WGS) entry which is preliminary data.</text>
</comment>
<sequence>MPALPHSATLAWWLTAWLRGHEQTDHVLDELSGGTHLLRGGSALDLLVRARGTGATYAGLALPVDGDPLGLGGPPAFNAAALDAGQAVVVGDLGLVPEEQGETVQWRTFEATRRQLPDVGEADRGLREELLGAAADLADLDVARWRPEAADALMNLHHRPAVDAPLGTPARCVDLAARGLQAWAIVDLALADDGGAVSAYEVERRRALLRPLGRAARRAIVAACSPEVWPPA</sequence>
<gene>
    <name evidence="1" type="ORF">EXE59_19565</name>
</gene>
<proteinExistence type="predicted"/>
<reference evidence="1 2" key="1">
    <citation type="submission" date="2019-04" db="EMBL/GenBank/DDBJ databases">
        <title>Three New Species of Nocardioides, Nocardioides euryhalodurans sp. nov., Nocardioides seonyuensis sp. nov. and Nocardioides eburneoflavus sp. nov. Isolated from Soil.</title>
        <authorList>
            <person name="Roh S.G."/>
            <person name="Lee C."/>
            <person name="Kim M.-K."/>
            <person name="Kim S.B."/>
        </authorList>
    </citation>
    <scope>NUCLEOTIDE SEQUENCE [LARGE SCALE GENOMIC DNA]</scope>
    <source>
        <strain evidence="1 2">MMS17-SY213</strain>
    </source>
</reference>
<protein>
    <submittedName>
        <fullName evidence="1">Uncharacterized protein</fullName>
    </submittedName>
</protein>
<keyword evidence="2" id="KW-1185">Reference proteome</keyword>
<evidence type="ECO:0000313" key="1">
    <source>
        <dbReference type="EMBL" id="TGN66980.1"/>
    </source>
</evidence>
<organism evidence="1 2">
    <name type="scientific">Nocardioides eburneiflavus</name>
    <dbReference type="NCBI Taxonomy" id="2518372"/>
    <lineage>
        <taxon>Bacteria</taxon>
        <taxon>Bacillati</taxon>
        <taxon>Actinomycetota</taxon>
        <taxon>Actinomycetes</taxon>
        <taxon>Propionibacteriales</taxon>
        <taxon>Nocardioidaceae</taxon>
        <taxon>Nocardioides</taxon>
    </lineage>
</organism>
<dbReference type="Proteomes" id="UP000297496">
    <property type="component" value="Unassembled WGS sequence"/>
</dbReference>
<dbReference type="AlphaFoldDB" id="A0A4Z1CPS9"/>
<accession>A0A4Z1CPS9</accession>
<dbReference type="OrthoDB" id="3524093at2"/>